<gene>
    <name evidence="3" type="ORF">HG543_00940</name>
</gene>
<comment type="caution">
    <text evidence="3">The sequence shown here is derived from an EMBL/GenBank/DDBJ whole genome shotgun (WGS) entry which is preliminary data.</text>
</comment>
<dbReference type="Proteomes" id="UP000518300">
    <property type="component" value="Unassembled WGS sequence"/>
</dbReference>
<keyword evidence="4" id="KW-1185">Reference proteome</keyword>
<dbReference type="AlphaFoldDB" id="A0A848L9B4"/>
<dbReference type="PROSITE" id="PS51257">
    <property type="entry name" value="PROKAR_LIPOPROTEIN"/>
    <property type="match status" value="1"/>
</dbReference>
<evidence type="ECO:0000256" key="1">
    <source>
        <dbReference type="SAM" id="MobiDB-lite"/>
    </source>
</evidence>
<evidence type="ECO:0000256" key="2">
    <source>
        <dbReference type="SAM" id="SignalP"/>
    </source>
</evidence>
<proteinExistence type="predicted"/>
<feature type="chain" id="PRO_5032817219" description="Lipoprotein" evidence="2">
    <location>
        <begin position="26"/>
        <end position="140"/>
    </location>
</feature>
<accession>A0A848L9B4</accession>
<evidence type="ECO:0000313" key="3">
    <source>
        <dbReference type="EMBL" id="NMO13435.1"/>
    </source>
</evidence>
<organism evidence="3 4">
    <name type="scientific">Pyxidicoccus fallax</name>
    <dbReference type="NCBI Taxonomy" id="394095"/>
    <lineage>
        <taxon>Bacteria</taxon>
        <taxon>Pseudomonadati</taxon>
        <taxon>Myxococcota</taxon>
        <taxon>Myxococcia</taxon>
        <taxon>Myxococcales</taxon>
        <taxon>Cystobacterineae</taxon>
        <taxon>Myxococcaceae</taxon>
        <taxon>Pyxidicoccus</taxon>
    </lineage>
</organism>
<dbReference type="EMBL" id="JABBJJ010000002">
    <property type="protein sequence ID" value="NMO13435.1"/>
    <property type="molecule type" value="Genomic_DNA"/>
</dbReference>
<name>A0A848L9B4_9BACT</name>
<reference evidence="3 4" key="1">
    <citation type="submission" date="2020-04" db="EMBL/GenBank/DDBJ databases">
        <title>Draft genome of Pyxidicoccus fallax type strain.</title>
        <authorList>
            <person name="Whitworth D.E."/>
        </authorList>
    </citation>
    <scope>NUCLEOTIDE SEQUENCE [LARGE SCALE GENOMIC DNA]</scope>
    <source>
        <strain evidence="3 4">DSM 14698</strain>
    </source>
</reference>
<sequence length="140" mass="15160">MVPPRLRLVPRYLLSGALLFGAACAGPTNRLPQPPSAYAVQQEIGQRDVIQAGEEYARNNSFLLAEASEAIEIRPNYWRIRFGLADRPGRGIELEFDELARRITRAQEIEITPGALPAESAQGGSGVSVPNAGQGRVPIP</sequence>
<feature type="region of interest" description="Disordered" evidence="1">
    <location>
        <begin position="113"/>
        <end position="140"/>
    </location>
</feature>
<feature type="signal peptide" evidence="2">
    <location>
        <begin position="1"/>
        <end position="25"/>
    </location>
</feature>
<evidence type="ECO:0000313" key="4">
    <source>
        <dbReference type="Proteomes" id="UP000518300"/>
    </source>
</evidence>
<protein>
    <recommendedName>
        <fullName evidence="5">Lipoprotein</fullName>
    </recommendedName>
</protein>
<evidence type="ECO:0008006" key="5">
    <source>
        <dbReference type="Google" id="ProtNLM"/>
    </source>
</evidence>
<keyword evidence="2" id="KW-0732">Signal</keyword>
<dbReference type="RefSeq" id="WP_169342712.1">
    <property type="nucleotide sequence ID" value="NZ_JABBJJ010000002.1"/>
</dbReference>